<gene>
    <name evidence="2" type="ORF">D9758_013078</name>
</gene>
<keyword evidence="1" id="KW-0472">Membrane</keyword>
<protein>
    <submittedName>
        <fullName evidence="2">Uncharacterized protein</fullName>
    </submittedName>
</protein>
<organism evidence="2 3">
    <name type="scientific">Tetrapyrgos nigripes</name>
    <dbReference type="NCBI Taxonomy" id="182062"/>
    <lineage>
        <taxon>Eukaryota</taxon>
        <taxon>Fungi</taxon>
        <taxon>Dikarya</taxon>
        <taxon>Basidiomycota</taxon>
        <taxon>Agaricomycotina</taxon>
        <taxon>Agaricomycetes</taxon>
        <taxon>Agaricomycetidae</taxon>
        <taxon>Agaricales</taxon>
        <taxon>Marasmiineae</taxon>
        <taxon>Marasmiaceae</taxon>
        <taxon>Tetrapyrgos</taxon>
    </lineage>
</organism>
<dbReference type="OrthoDB" id="2744793at2759"/>
<comment type="caution">
    <text evidence="2">The sequence shown here is derived from an EMBL/GenBank/DDBJ whole genome shotgun (WGS) entry which is preliminary data.</text>
</comment>
<evidence type="ECO:0000256" key="1">
    <source>
        <dbReference type="SAM" id="Phobius"/>
    </source>
</evidence>
<dbReference type="AlphaFoldDB" id="A0A8H5CPQ8"/>
<dbReference type="EMBL" id="JAACJM010000109">
    <property type="protein sequence ID" value="KAF5345694.1"/>
    <property type="molecule type" value="Genomic_DNA"/>
</dbReference>
<sequence length="151" mass="16496">MTMNESTNDQDTLTAIAYPLYNGIAAYTVESACWGAYFLLFTCATFLLCTILWVLNFLYALLRVQGTLINAGPTLTLAKKVERTQNMYLNPLALPMEGLWLLNTVIVNGSALNSLEAGRALEVPASAEDNVVAQGISKVEQGMANEEDRKV</sequence>
<evidence type="ECO:0000313" key="3">
    <source>
        <dbReference type="Proteomes" id="UP000559256"/>
    </source>
</evidence>
<keyword evidence="3" id="KW-1185">Reference proteome</keyword>
<accession>A0A8H5CPQ8</accession>
<keyword evidence="1" id="KW-0812">Transmembrane</keyword>
<keyword evidence="1" id="KW-1133">Transmembrane helix</keyword>
<proteinExistence type="predicted"/>
<name>A0A8H5CPQ8_9AGAR</name>
<reference evidence="2 3" key="1">
    <citation type="journal article" date="2020" name="ISME J.">
        <title>Uncovering the hidden diversity of litter-decomposition mechanisms in mushroom-forming fungi.</title>
        <authorList>
            <person name="Floudas D."/>
            <person name="Bentzer J."/>
            <person name="Ahren D."/>
            <person name="Johansson T."/>
            <person name="Persson P."/>
            <person name="Tunlid A."/>
        </authorList>
    </citation>
    <scope>NUCLEOTIDE SEQUENCE [LARGE SCALE GENOMIC DNA]</scope>
    <source>
        <strain evidence="2 3">CBS 291.85</strain>
    </source>
</reference>
<dbReference type="Proteomes" id="UP000559256">
    <property type="component" value="Unassembled WGS sequence"/>
</dbReference>
<evidence type="ECO:0000313" key="2">
    <source>
        <dbReference type="EMBL" id="KAF5345694.1"/>
    </source>
</evidence>
<feature type="transmembrane region" description="Helical" evidence="1">
    <location>
        <begin position="37"/>
        <end position="62"/>
    </location>
</feature>